<dbReference type="InterPro" id="IPR001173">
    <property type="entry name" value="Glyco_trans_2-like"/>
</dbReference>
<keyword evidence="4" id="KW-1185">Reference proteome</keyword>
<dbReference type="RefSeq" id="WP_161920519.1">
    <property type="nucleotide sequence ID" value="NZ_JAACYS010000030.1"/>
</dbReference>
<dbReference type="Pfam" id="PF00535">
    <property type="entry name" value="Glycos_transf_2"/>
    <property type="match status" value="1"/>
</dbReference>
<reference evidence="3 4" key="1">
    <citation type="submission" date="2020-01" db="EMBL/GenBank/DDBJ databases">
        <title>A novel Bacillus sp. from Pasinler.</title>
        <authorList>
            <person name="Adiguzel A."/>
            <person name="Ay H."/>
            <person name="Baltaci M.O."/>
        </authorList>
    </citation>
    <scope>NUCLEOTIDE SEQUENCE [LARGE SCALE GENOMIC DNA]</scope>
    <source>
        <strain evidence="3 4">P1</strain>
    </source>
</reference>
<comment type="caution">
    <text evidence="3">The sequence shown here is derived from an EMBL/GenBank/DDBJ whole genome shotgun (WGS) entry which is preliminary data.</text>
</comment>
<gene>
    <name evidence="3" type="ORF">GW534_07950</name>
</gene>
<dbReference type="Gene3D" id="3.90.550.10">
    <property type="entry name" value="Spore Coat Polysaccharide Biosynthesis Protein SpsA, Chain A"/>
    <property type="match status" value="1"/>
</dbReference>
<organism evidence="3 4">
    <name type="scientific">Pallidibacillus pasinlerensis</name>
    <dbReference type="NCBI Taxonomy" id="2703818"/>
    <lineage>
        <taxon>Bacteria</taxon>
        <taxon>Bacillati</taxon>
        <taxon>Bacillota</taxon>
        <taxon>Bacilli</taxon>
        <taxon>Bacillales</taxon>
        <taxon>Bacillaceae</taxon>
        <taxon>Pallidibacillus</taxon>
    </lineage>
</organism>
<accession>A0ABX0A2M7</accession>
<evidence type="ECO:0000313" key="4">
    <source>
        <dbReference type="Proteomes" id="UP000743899"/>
    </source>
</evidence>
<sequence>MNEPLVTVFMPVYNSEQYIKEALESILNQTYKNLEIVLVDDGSTDRSVEIIKSYHDDRIRLVQNEKNMGIPYTRNVGLKEAKGKYLAIMDSDDIAMPNRIERQIDYLEKNPDIDAVGSYYIQFGDVAEKKVTPKYSKPEELKIMLMFYNPIANPSATIRMETLEKHHIKYNLDFFVAQDYQLWVQLAKVGKLEILPEFLLKYRFGHENISKKSNREKREKRKRLIGRIHEDMLEFLGVGFTKEELNVYNEFFTESYGSAVSNITTVHTVIDKLKKWNKDTQTFDHDLFLSILDDCILLAIYHQSLTGKEKVALYKQITSNRQAKDYVIILLKHYYHKMKKVI</sequence>
<name>A0ABX0A2M7_9BACI</name>
<evidence type="ECO:0000256" key="1">
    <source>
        <dbReference type="ARBA" id="ARBA00006739"/>
    </source>
</evidence>
<protein>
    <submittedName>
        <fullName evidence="3">Glycosyltransferase</fullName>
    </submittedName>
</protein>
<dbReference type="InterPro" id="IPR029044">
    <property type="entry name" value="Nucleotide-diphossugar_trans"/>
</dbReference>
<dbReference type="PANTHER" id="PTHR22916">
    <property type="entry name" value="GLYCOSYLTRANSFERASE"/>
    <property type="match status" value="1"/>
</dbReference>
<dbReference type="EMBL" id="JAACYS010000030">
    <property type="protein sequence ID" value="NCU17688.1"/>
    <property type="molecule type" value="Genomic_DNA"/>
</dbReference>
<dbReference type="SUPFAM" id="SSF53448">
    <property type="entry name" value="Nucleotide-diphospho-sugar transferases"/>
    <property type="match status" value="1"/>
</dbReference>
<comment type="similarity">
    <text evidence="1">Belongs to the glycosyltransferase 2 family.</text>
</comment>
<dbReference type="PANTHER" id="PTHR22916:SF3">
    <property type="entry name" value="UDP-GLCNAC:BETAGAL BETA-1,3-N-ACETYLGLUCOSAMINYLTRANSFERASE-LIKE PROTEIN 1"/>
    <property type="match status" value="1"/>
</dbReference>
<feature type="domain" description="Glycosyltransferase 2-like" evidence="2">
    <location>
        <begin position="7"/>
        <end position="157"/>
    </location>
</feature>
<dbReference type="Proteomes" id="UP000743899">
    <property type="component" value="Unassembled WGS sequence"/>
</dbReference>
<evidence type="ECO:0000259" key="2">
    <source>
        <dbReference type="Pfam" id="PF00535"/>
    </source>
</evidence>
<proteinExistence type="inferred from homology"/>
<evidence type="ECO:0000313" key="3">
    <source>
        <dbReference type="EMBL" id="NCU17688.1"/>
    </source>
</evidence>